<feature type="domain" description="Topo IA-type catalytic" evidence="14">
    <location>
        <begin position="151"/>
        <end position="580"/>
    </location>
</feature>
<keyword evidence="5" id="KW-0460">Magnesium</keyword>
<evidence type="ECO:0000256" key="8">
    <source>
        <dbReference type="ARBA" id="ARBA00023235"/>
    </source>
</evidence>
<dbReference type="GO" id="GO:0043597">
    <property type="term" value="C:cytoplasmic replication fork"/>
    <property type="evidence" value="ECO:0007669"/>
    <property type="project" value="TreeGrafter"/>
</dbReference>
<dbReference type="PRINTS" id="PR00417">
    <property type="entry name" value="PRTPISMRASEI"/>
</dbReference>
<evidence type="ECO:0000256" key="2">
    <source>
        <dbReference type="ARBA" id="ARBA00009446"/>
    </source>
</evidence>
<dbReference type="InterPro" id="IPR013826">
    <property type="entry name" value="Topo_IA_cen_sub3"/>
</dbReference>
<dbReference type="GO" id="GO:0006265">
    <property type="term" value="P:DNA topological change"/>
    <property type="evidence" value="ECO:0007669"/>
    <property type="project" value="InterPro"/>
</dbReference>
<reference evidence="15 16" key="1">
    <citation type="submission" date="2015-04" db="EMBL/GenBank/DDBJ databases">
        <title>Draft genome sequence of bacteremic isolate Catabacter hongkongensis type strain HKU16T.</title>
        <authorList>
            <person name="Lau S.K."/>
            <person name="Teng J.L."/>
            <person name="Huang Y."/>
            <person name="Curreem S.O."/>
            <person name="Tsui S.K."/>
            <person name="Woo P.C."/>
        </authorList>
    </citation>
    <scope>NUCLEOTIDE SEQUENCE [LARGE SCALE GENOMIC DNA]</scope>
    <source>
        <strain evidence="15 16">HKU16</strain>
    </source>
</reference>
<dbReference type="InterPro" id="IPR013825">
    <property type="entry name" value="Topo_IA_cen_sub2"/>
</dbReference>
<evidence type="ECO:0000259" key="13">
    <source>
        <dbReference type="PROSITE" id="PS50880"/>
    </source>
</evidence>
<keyword evidence="6" id="KW-0799">Topoisomerase</keyword>
<dbReference type="Gene3D" id="3.40.50.140">
    <property type="match status" value="1"/>
</dbReference>
<dbReference type="GO" id="GO:0006310">
    <property type="term" value="P:DNA recombination"/>
    <property type="evidence" value="ECO:0007669"/>
    <property type="project" value="TreeGrafter"/>
</dbReference>
<dbReference type="CDD" id="cd00186">
    <property type="entry name" value="TOP1Ac"/>
    <property type="match status" value="1"/>
</dbReference>
<evidence type="ECO:0000256" key="3">
    <source>
        <dbReference type="ARBA" id="ARBA00012891"/>
    </source>
</evidence>
<comment type="caution">
    <text evidence="15">The sequence shown here is derived from an EMBL/GenBank/DDBJ whole genome shotgun (WGS) entry which is preliminary data.</text>
</comment>
<dbReference type="InterPro" id="IPR000380">
    <property type="entry name" value="Topo_IA"/>
</dbReference>
<dbReference type="Gene3D" id="1.10.290.10">
    <property type="entry name" value="Topoisomerase I, domain 4"/>
    <property type="match status" value="1"/>
</dbReference>
<evidence type="ECO:0000313" key="15">
    <source>
        <dbReference type="EMBL" id="KKI51840.1"/>
    </source>
</evidence>
<dbReference type="InterPro" id="IPR005738">
    <property type="entry name" value="TopoIII"/>
</dbReference>
<gene>
    <name evidence="15" type="ORF">CHK_0653</name>
</gene>
<evidence type="ECO:0000256" key="9">
    <source>
        <dbReference type="ARBA" id="ARBA00030003"/>
    </source>
</evidence>
<dbReference type="InterPro" id="IPR013824">
    <property type="entry name" value="Topo_IA_cen_sub1"/>
</dbReference>
<dbReference type="InterPro" id="IPR003602">
    <property type="entry name" value="Topo_IA_DNA-bd_dom"/>
</dbReference>
<dbReference type="PROSITE" id="PS50880">
    <property type="entry name" value="TOPRIM"/>
    <property type="match status" value="1"/>
</dbReference>
<dbReference type="NCBIfam" id="TIGR01056">
    <property type="entry name" value="topB"/>
    <property type="match status" value="1"/>
</dbReference>
<dbReference type="InterPro" id="IPR023406">
    <property type="entry name" value="Topo_IA_AS"/>
</dbReference>
<dbReference type="Gene3D" id="1.10.460.10">
    <property type="entry name" value="Topoisomerase I, domain 2"/>
    <property type="match status" value="1"/>
</dbReference>
<dbReference type="PROSITE" id="PS52039">
    <property type="entry name" value="TOPO_IA_2"/>
    <property type="match status" value="1"/>
</dbReference>
<dbReference type="Gene3D" id="2.70.20.10">
    <property type="entry name" value="Topoisomerase I, domain 3"/>
    <property type="match status" value="1"/>
</dbReference>
<dbReference type="AlphaFoldDB" id="A0A0M2NNP7"/>
<dbReference type="SUPFAM" id="SSF56712">
    <property type="entry name" value="Prokaryotic type I DNA topoisomerase"/>
    <property type="match status" value="1"/>
</dbReference>
<dbReference type="InterPro" id="IPR023405">
    <property type="entry name" value="Topo_IA_core_domain"/>
</dbReference>
<evidence type="ECO:0000256" key="10">
    <source>
        <dbReference type="ARBA" id="ARBA00031985"/>
    </source>
</evidence>
<keyword evidence="16" id="KW-1185">Reference proteome</keyword>
<evidence type="ECO:0000256" key="12">
    <source>
        <dbReference type="ARBA" id="ARBA00032877"/>
    </source>
</evidence>
<dbReference type="NCBIfam" id="NF005829">
    <property type="entry name" value="PRK07726.1"/>
    <property type="match status" value="1"/>
</dbReference>
<dbReference type="PANTHER" id="PTHR11390:SF21">
    <property type="entry name" value="DNA TOPOISOMERASE 3-ALPHA"/>
    <property type="match status" value="1"/>
</dbReference>
<organism evidence="15 16">
    <name type="scientific">Christensenella hongkongensis</name>
    <dbReference type="NCBI Taxonomy" id="270498"/>
    <lineage>
        <taxon>Bacteria</taxon>
        <taxon>Bacillati</taxon>
        <taxon>Bacillota</taxon>
        <taxon>Clostridia</taxon>
        <taxon>Christensenellales</taxon>
        <taxon>Christensenellaceae</taxon>
        <taxon>Christensenella</taxon>
    </lineage>
</organism>
<dbReference type="InterPro" id="IPR006171">
    <property type="entry name" value="TOPRIM_dom"/>
</dbReference>
<keyword evidence="7" id="KW-0238">DNA-binding</keyword>
<dbReference type="GO" id="GO:0003677">
    <property type="term" value="F:DNA binding"/>
    <property type="evidence" value="ECO:0007669"/>
    <property type="project" value="UniProtKB-KW"/>
</dbReference>
<dbReference type="Pfam" id="PF01131">
    <property type="entry name" value="Topoisom_bac"/>
    <property type="match status" value="1"/>
</dbReference>
<dbReference type="GO" id="GO:0003917">
    <property type="term" value="F:DNA topoisomerase type I (single strand cut, ATP-independent) activity"/>
    <property type="evidence" value="ECO:0007669"/>
    <property type="project" value="UniProtKB-EC"/>
</dbReference>
<dbReference type="InterPro" id="IPR013497">
    <property type="entry name" value="Topo_IA_cen"/>
</dbReference>
<dbReference type="SMART" id="SM00436">
    <property type="entry name" value="TOP1Bc"/>
    <property type="match status" value="1"/>
</dbReference>
<evidence type="ECO:0000313" key="16">
    <source>
        <dbReference type="Proteomes" id="UP000034076"/>
    </source>
</evidence>
<evidence type="ECO:0000256" key="11">
    <source>
        <dbReference type="ARBA" id="ARBA00032235"/>
    </source>
</evidence>
<dbReference type="CDD" id="cd03362">
    <property type="entry name" value="TOPRIM_TopoIA_TopoIII"/>
    <property type="match status" value="1"/>
</dbReference>
<accession>A0A0M2NNP7</accession>
<dbReference type="EMBL" id="LAYJ01000061">
    <property type="protein sequence ID" value="KKI51840.1"/>
    <property type="molecule type" value="Genomic_DNA"/>
</dbReference>
<dbReference type="GO" id="GO:0006281">
    <property type="term" value="P:DNA repair"/>
    <property type="evidence" value="ECO:0007669"/>
    <property type="project" value="TreeGrafter"/>
</dbReference>
<dbReference type="InterPro" id="IPR003601">
    <property type="entry name" value="Topo_IA_2"/>
</dbReference>
<dbReference type="PATRIC" id="fig|270498.16.peg.1662"/>
<keyword evidence="8 15" id="KW-0413">Isomerase</keyword>
<comment type="catalytic activity">
    <reaction evidence="1">
        <text>ATP-independent breakage of single-stranded DNA, followed by passage and rejoining.</text>
        <dbReference type="EC" id="5.6.2.1"/>
    </reaction>
</comment>
<dbReference type="Proteomes" id="UP000034076">
    <property type="component" value="Unassembled WGS sequence"/>
</dbReference>
<name>A0A0M2NNP7_9FIRM</name>
<dbReference type="Pfam" id="PF01751">
    <property type="entry name" value="Toprim"/>
    <property type="match status" value="1"/>
</dbReference>
<dbReference type="RefSeq" id="WP_046442595.1">
    <property type="nucleotide sequence ID" value="NZ_LAYJ01000061.1"/>
</dbReference>
<evidence type="ECO:0000256" key="4">
    <source>
        <dbReference type="ARBA" id="ARBA00022723"/>
    </source>
</evidence>
<dbReference type="EC" id="5.6.2.1" evidence="3"/>
<evidence type="ECO:0000259" key="14">
    <source>
        <dbReference type="PROSITE" id="PS52039"/>
    </source>
</evidence>
<dbReference type="PANTHER" id="PTHR11390">
    <property type="entry name" value="PROKARYOTIC DNA TOPOISOMERASE"/>
    <property type="match status" value="1"/>
</dbReference>
<dbReference type="GO" id="GO:0046872">
    <property type="term" value="F:metal ion binding"/>
    <property type="evidence" value="ECO:0007669"/>
    <property type="project" value="UniProtKB-KW"/>
</dbReference>
<feature type="domain" description="Toprim" evidence="13">
    <location>
        <begin position="1"/>
        <end position="136"/>
    </location>
</feature>
<dbReference type="InterPro" id="IPR034144">
    <property type="entry name" value="TOPRIM_TopoIII"/>
</dbReference>
<dbReference type="PROSITE" id="PS00396">
    <property type="entry name" value="TOPO_IA_1"/>
    <property type="match status" value="1"/>
</dbReference>
<evidence type="ECO:0000256" key="5">
    <source>
        <dbReference type="ARBA" id="ARBA00022842"/>
    </source>
</evidence>
<evidence type="ECO:0000256" key="6">
    <source>
        <dbReference type="ARBA" id="ARBA00023029"/>
    </source>
</evidence>
<protein>
    <recommendedName>
        <fullName evidence="3">DNA topoisomerase</fullName>
        <ecNumber evidence="3">5.6.2.1</ecNumber>
    </recommendedName>
    <alternativeName>
        <fullName evidence="12">Omega-protein</fullName>
    </alternativeName>
    <alternativeName>
        <fullName evidence="11">Relaxing enzyme</fullName>
    </alternativeName>
    <alternativeName>
        <fullName evidence="9">Swivelase</fullName>
    </alternativeName>
    <alternativeName>
        <fullName evidence="10">Untwisting enzyme</fullName>
    </alternativeName>
</protein>
<evidence type="ECO:0000256" key="7">
    <source>
        <dbReference type="ARBA" id="ARBA00023125"/>
    </source>
</evidence>
<comment type="similarity">
    <text evidence="2">Belongs to the type IA topoisomerase family.</text>
</comment>
<dbReference type="OrthoDB" id="9803554at2"/>
<dbReference type="STRING" id="270498.CHK_0653"/>
<proteinExistence type="inferred from homology"/>
<evidence type="ECO:0000256" key="1">
    <source>
        <dbReference type="ARBA" id="ARBA00000213"/>
    </source>
</evidence>
<dbReference type="SMART" id="SM00437">
    <property type="entry name" value="TOP1Ac"/>
    <property type="match status" value="1"/>
</dbReference>
<keyword evidence="4" id="KW-0479">Metal-binding</keyword>
<sequence length="700" mass="77855">MKLVIAEKPSVARTIAGVIGADELKDGYCEGNGYLVSWCIGHLVEPAHAEVYDPKYAKWTKEDLPIIPDIWHYVISKAKQKQYSILKELMRRADVESLICATDAGREGELIFRLVYKQAGCKKPFSRLWISSMEDSAIKQGFDALKDGAEYDDLYASALCRSKADWLVGINATRLYSVLYNGSLNVGRVQSPTLAMIVQRAEQIRDFVKEKYYVPHIQCGEIDATGEKIFDPAEAEKITAACDKQQAVLRSLISESKTAHPPKLYDLTSLQRDANRIYGYTAQQTLDYIQNLYEKKLTTYPRTDSQYLTHDMTDTAAEIVKVVLLKLSFAEAFREELKPNVSQTVNDKKVSDHHAIIPTVELGAADLTALPSGERNLLYMVASRLVCAVSGPHTFEAITAEFDCAGHAFAVKGRAVTAEGWKAVDKAFKSSLKEKPDDEEKEMPPLPQLAEGQTFSCVQASTSESWTTPPKPYTEDTLLAAMERAGNEDTDPEAERRGLGTPATRAGVIEKLVQKGFASRKGKQLIPTERGAALISVLPEKLTSPKLTAEWENTLTEIAQGKSRAAEFMDSITGYVRELVETAPEVNDEQRSRFSFDKPVIGVCPRCGGNVHESRTNFYCANKDCGFVMWKNDKFFRDKKTSLTPRMATELLKSGRVKAKGLYSVKTGKKYDAQIVLADTGGKYVNYKLEFEQKGKAQKA</sequence>
<dbReference type="SMART" id="SM00493">
    <property type="entry name" value="TOPRIM"/>
    <property type="match status" value="1"/>
</dbReference>